<protein>
    <submittedName>
        <fullName evidence="3">Unannotated protein</fullName>
    </submittedName>
</protein>
<evidence type="ECO:0000256" key="2">
    <source>
        <dbReference type="ARBA" id="ARBA00022679"/>
    </source>
</evidence>
<dbReference type="Pfam" id="PF03602">
    <property type="entry name" value="Cons_hypoth95"/>
    <property type="match status" value="1"/>
</dbReference>
<gene>
    <name evidence="3" type="ORF">UFOPK3554_00113</name>
</gene>
<evidence type="ECO:0000256" key="1">
    <source>
        <dbReference type="ARBA" id="ARBA00022603"/>
    </source>
</evidence>
<dbReference type="CDD" id="cd02440">
    <property type="entry name" value="AdoMet_MTases"/>
    <property type="match status" value="1"/>
</dbReference>
<dbReference type="PANTHER" id="PTHR43542:SF1">
    <property type="entry name" value="METHYLTRANSFERASE"/>
    <property type="match status" value="1"/>
</dbReference>
<dbReference type="PANTHER" id="PTHR43542">
    <property type="entry name" value="METHYLTRANSFERASE"/>
    <property type="match status" value="1"/>
</dbReference>
<dbReference type="NCBIfam" id="TIGR00095">
    <property type="entry name" value="16S rRNA (guanine(966)-N(2))-methyltransferase RsmD"/>
    <property type="match status" value="1"/>
</dbReference>
<dbReference type="PROSITE" id="PS00092">
    <property type="entry name" value="N6_MTASE"/>
    <property type="match status" value="1"/>
</dbReference>
<sequence>MRIIAGVAKGRTLSSVAGPTRPTSDRAREALFSTLTSEFGDFSDVYVLDLFAGSGAIGLEALSRGASLVHAVEKDDHASHAITANFEIIKNALPSGKFHLFTMSAQRFLEGTPENQYHFVYIDPPYDYSDSELVRALEKLHDNGFLKDDALIAVERASKSHEVQWPEGYDPIRSKKYGQATIYYANHAKNG</sequence>
<dbReference type="Gene3D" id="3.40.50.150">
    <property type="entry name" value="Vaccinia Virus protein VP39"/>
    <property type="match status" value="1"/>
</dbReference>
<accession>A0A6J7XPA1</accession>
<evidence type="ECO:0000313" key="3">
    <source>
        <dbReference type="EMBL" id="CAB5239130.1"/>
    </source>
</evidence>
<dbReference type="InterPro" id="IPR029063">
    <property type="entry name" value="SAM-dependent_MTases_sf"/>
</dbReference>
<reference evidence="3" key="1">
    <citation type="submission" date="2020-05" db="EMBL/GenBank/DDBJ databases">
        <authorList>
            <person name="Chiriac C."/>
            <person name="Salcher M."/>
            <person name="Ghai R."/>
            <person name="Kavagutti S V."/>
        </authorList>
    </citation>
    <scope>NUCLEOTIDE SEQUENCE</scope>
</reference>
<dbReference type="SUPFAM" id="SSF53335">
    <property type="entry name" value="S-adenosyl-L-methionine-dependent methyltransferases"/>
    <property type="match status" value="1"/>
</dbReference>
<dbReference type="GO" id="GO:0008168">
    <property type="term" value="F:methyltransferase activity"/>
    <property type="evidence" value="ECO:0007669"/>
    <property type="project" value="UniProtKB-KW"/>
</dbReference>
<dbReference type="AlphaFoldDB" id="A0A6J7XPA1"/>
<keyword evidence="1" id="KW-0489">Methyltransferase</keyword>
<dbReference type="InterPro" id="IPR004398">
    <property type="entry name" value="RNA_MeTrfase_RsmD"/>
</dbReference>
<keyword evidence="2" id="KW-0808">Transferase</keyword>
<organism evidence="3">
    <name type="scientific">freshwater metagenome</name>
    <dbReference type="NCBI Taxonomy" id="449393"/>
    <lineage>
        <taxon>unclassified sequences</taxon>
        <taxon>metagenomes</taxon>
        <taxon>ecological metagenomes</taxon>
    </lineage>
</organism>
<name>A0A6J7XPA1_9ZZZZ</name>
<dbReference type="InterPro" id="IPR002052">
    <property type="entry name" value="DNA_methylase_N6_adenine_CS"/>
</dbReference>
<dbReference type="GO" id="GO:0003676">
    <property type="term" value="F:nucleic acid binding"/>
    <property type="evidence" value="ECO:0007669"/>
    <property type="project" value="InterPro"/>
</dbReference>
<proteinExistence type="predicted"/>
<dbReference type="PIRSF" id="PIRSF004553">
    <property type="entry name" value="CHP00095"/>
    <property type="match status" value="1"/>
</dbReference>
<dbReference type="EMBL" id="CAFBSG010000001">
    <property type="protein sequence ID" value="CAB5239130.1"/>
    <property type="molecule type" value="Genomic_DNA"/>
</dbReference>
<dbReference type="GO" id="GO:0031167">
    <property type="term" value="P:rRNA methylation"/>
    <property type="evidence" value="ECO:0007669"/>
    <property type="project" value="InterPro"/>
</dbReference>